<dbReference type="GO" id="GO:0008652">
    <property type="term" value="P:amino acid biosynthetic process"/>
    <property type="evidence" value="ECO:0007669"/>
    <property type="project" value="UniProtKB-KW"/>
</dbReference>
<name>A0AA95EXJ3_9BACL</name>
<comment type="pathway">
    <text evidence="2 18">Amino-acid biosynthesis; L-isoleucine biosynthesis; L-isoleucine from 2-oxobutanoate: step 4/4.</text>
</comment>
<comment type="pathway">
    <text evidence="3 18">Amino-acid biosynthesis; L-valine biosynthesis; L-valine from pyruvate: step 4/4.</text>
</comment>
<evidence type="ECO:0000256" key="18">
    <source>
        <dbReference type="RuleBase" id="RU004519"/>
    </source>
</evidence>
<evidence type="ECO:0000256" key="13">
    <source>
        <dbReference type="ARBA" id="ARBA00049229"/>
    </source>
</evidence>
<comment type="catalytic activity">
    <reaction evidence="13 17">
        <text>L-leucine + 2-oxoglutarate = 4-methyl-2-oxopentanoate + L-glutamate</text>
        <dbReference type="Rhea" id="RHEA:18321"/>
        <dbReference type="ChEBI" id="CHEBI:16810"/>
        <dbReference type="ChEBI" id="CHEBI:17865"/>
        <dbReference type="ChEBI" id="CHEBI:29985"/>
        <dbReference type="ChEBI" id="CHEBI:57427"/>
        <dbReference type="EC" id="2.6.1.42"/>
    </reaction>
</comment>
<dbReference type="CDD" id="cd01557">
    <property type="entry name" value="BCAT_beta_family"/>
    <property type="match status" value="1"/>
</dbReference>
<evidence type="ECO:0000256" key="12">
    <source>
        <dbReference type="ARBA" id="ARBA00048798"/>
    </source>
</evidence>
<comment type="catalytic activity">
    <reaction evidence="12 17">
        <text>L-isoleucine + 2-oxoglutarate = (S)-3-methyl-2-oxopentanoate + L-glutamate</text>
        <dbReference type="Rhea" id="RHEA:24801"/>
        <dbReference type="ChEBI" id="CHEBI:16810"/>
        <dbReference type="ChEBI" id="CHEBI:29985"/>
        <dbReference type="ChEBI" id="CHEBI:35146"/>
        <dbReference type="ChEBI" id="CHEBI:58045"/>
        <dbReference type="EC" id="2.6.1.42"/>
    </reaction>
</comment>
<dbReference type="SUPFAM" id="SSF56752">
    <property type="entry name" value="D-aminoacid aminotransferase-like PLP-dependent enzymes"/>
    <property type="match status" value="1"/>
</dbReference>
<dbReference type="InterPro" id="IPR043131">
    <property type="entry name" value="BCAT-like_N"/>
</dbReference>
<evidence type="ECO:0000256" key="11">
    <source>
        <dbReference type="ARBA" id="ARBA00048212"/>
    </source>
</evidence>
<dbReference type="InterPro" id="IPR001544">
    <property type="entry name" value="Aminotrans_IV"/>
</dbReference>
<evidence type="ECO:0000256" key="19">
    <source>
        <dbReference type="SAM" id="MobiDB-lite"/>
    </source>
</evidence>
<keyword evidence="21" id="KW-1185">Reference proteome</keyword>
<dbReference type="GO" id="GO:0009082">
    <property type="term" value="P:branched-chain amino acid biosynthetic process"/>
    <property type="evidence" value="ECO:0007669"/>
    <property type="project" value="UniProtKB-KW"/>
</dbReference>
<dbReference type="Gene3D" id="3.20.10.10">
    <property type="entry name" value="D-amino Acid Aminotransferase, subunit A, domain 2"/>
    <property type="match status" value="1"/>
</dbReference>
<dbReference type="PROSITE" id="PS00770">
    <property type="entry name" value="AA_TRANSFER_CLASS_4"/>
    <property type="match status" value="1"/>
</dbReference>
<comment type="catalytic activity">
    <reaction evidence="11 17">
        <text>L-valine + 2-oxoglutarate = 3-methyl-2-oxobutanoate + L-glutamate</text>
        <dbReference type="Rhea" id="RHEA:24813"/>
        <dbReference type="ChEBI" id="CHEBI:11851"/>
        <dbReference type="ChEBI" id="CHEBI:16810"/>
        <dbReference type="ChEBI" id="CHEBI:29985"/>
        <dbReference type="ChEBI" id="CHEBI:57762"/>
        <dbReference type="EC" id="2.6.1.42"/>
    </reaction>
</comment>
<dbReference type="PIRSF" id="PIRSF006468">
    <property type="entry name" value="BCAT1"/>
    <property type="match status" value="1"/>
</dbReference>
<keyword evidence="8 17" id="KW-0808">Transferase</keyword>
<dbReference type="NCBIfam" id="NF009897">
    <property type="entry name" value="PRK13357.1"/>
    <property type="match status" value="1"/>
</dbReference>
<evidence type="ECO:0000256" key="10">
    <source>
        <dbReference type="ARBA" id="ARBA00023304"/>
    </source>
</evidence>
<proteinExistence type="inferred from homology"/>
<evidence type="ECO:0000256" key="3">
    <source>
        <dbReference type="ARBA" id="ARBA00004931"/>
    </source>
</evidence>
<evidence type="ECO:0000256" key="4">
    <source>
        <dbReference type="ARBA" id="ARBA00005072"/>
    </source>
</evidence>
<keyword evidence="10 17" id="KW-0100">Branched-chain amino acid biosynthesis</keyword>
<feature type="modified residue" description="N6-(pyridoxal phosphate)lysine" evidence="14">
    <location>
        <position position="196"/>
    </location>
</feature>
<dbReference type="EMBL" id="CP119317">
    <property type="protein sequence ID" value="WEK55335.1"/>
    <property type="molecule type" value="Genomic_DNA"/>
</dbReference>
<gene>
    <name evidence="20" type="ORF">P0Y55_04555</name>
</gene>
<dbReference type="InterPro" id="IPR036038">
    <property type="entry name" value="Aminotransferase-like"/>
</dbReference>
<evidence type="ECO:0000256" key="2">
    <source>
        <dbReference type="ARBA" id="ARBA00004824"/>
    </source>
</evidence>
<dbReference type="PANTHER" id="PTHR11825">
    <property type="entry name" value="SUBGROUP IIII AMINOTRANSFERASE"/>
    <property type="match status" value="1"/>
</dbReference>
<dbReference type="GO" id="GO:0004084">
    <property type="term" value="F:branched-chain-amino-acid transaminase activity"/>
    <property type="evidence" value="ECO:0007669"/>
    <property type="project" value="UniProtKB-EC"/>
</dbReference>
<evidence type="ECO:0000256" key="1">
    <source>
        <dbReference type="ARBA" id="ARBA00001933"/>
    </source>
</evidence>
<comment type="similarity">
    <text evidence="5 15">Belongs to the class-IV pyridoxal-phosphate-dependent aminotransferase family.</text>
</comment>
<comment type="cofactor">
    <cofactor evidence="1 16">
        <name>pyridoxal 5'-phosphate</name>
        <dbReference type="ChEBI" id="CHEBI:597326"/>
    </cofactor>
</comment>
<feature type="region of interest" description="Disordered" evidence="19">
    <location>
        <begin position="1"/>
        <end position="20"/>
    </location>
</feature>
<evidence type="ECO:0000256" key="16">
    <source>
        <dbReference type="RuleBase" id="RU004516"/>
    </source>
</evidence>
<evidence type="ECO:0000256" key="5">
    <source>
        <dbReference type="ARBA" id="ARBA00009320"/>
    </source>
</evidence>
<evidence type="ECO:0000313" key="20">
    <source>
        <dbReference type="EMBL" id="WEK55335.1"/>
    </source>
</evidence>
<evidence type="ECO:0000256" key="8">
    <source>
        <dbReference type="ARBA" id="ARBA00022679"/>
    </source>
</evidence>
<dbReference type="NCBIfam" id="TIGR01123">
    <property type="entry name" value="ilvE_II"/>
    <property type="match status" value="1"/>
</dbReference>
<dbReference type="InterPro" id="IPR043132">
    <property type="entry name" value="BCAT-like_C"/>
</dbReference>
<evidence type="ECO:0000256" key="15">
    <source>
        <dbReference type="RuleBase" id="RU004106"/>
    </source>
</evidence>
<dbReference type="InterPro" id="IPR033939">
    <property type="entry name" value="BCAT_family"/>
</dbReference>
<accession>A0AA95EXJ3</accession>
<dbReference type="InterPro" id="IPR005786">
    <property type="entry name" value="B_amino_transII"/>
</dbReference>
<evidence type="ECO:0000256" key="17">
    <source>
        <dbReference type="RuleBase" id="RU004517"/>
    </source>
</evidence>
<reference evidence="20" key="1">
    <citation type="submission" date="2023-03" db="EMBL/GenBank/DDBJ databases">
        <title>Andean soil-derived lignocellulolytic bacterial consortium as a source of novel taxa and putative plastic-active enzymes.</title>
        <authorList>
            <person name="Diaz-Garcia L."/>
            <person name="Chuvochina M."/>
            <person name="Feuerriegel G."/>
            <person name="Bunk B."/>
            <person name="Sproer C."/>
            <person name="Streit W.R."/>
            <person name="Rodriguez L.M."/>
            <person name="Overmann J."/>
            <person name="Jimenez D.J."/>
        </authorList>
    </citation>
    <scope>NUCLEOTIDE SEQUENCE</scope>
    <source>
        <strain evidence="20">MAG 2441</strain>
    </source>
</reference>
<dbReference type="PANTHER" id="PTHR11825:SF44">
    <property type="entry name" value="BRANCHED-CHAIN-AMINO-ACID AMINOTRANSFERASE"/>
    <property type="match status" value="1"/>
</dbReference>
<protein>
    <recommendedName>
        <fullName evidence="17">Branched-chain-amino-acid aminotransferase</fullName>
        <ecNumber evidence="17">2.6.1.42</ecNumber>
    </recommendedName>
</protein>
<dbReference type="Proteomes" id="UP001178662">
    <property type="component" value="Chromosome"/>
</dbReference>
<keyword evidence="7 17" id="KW-0028">Amino-acid biosynthesis</keyword>
<dbReference type="Pfam" id="PF01063">
    <property type="entry name" value="Aminotran_4"/>
    <property type="match status" value="1"/>
</dbReference>
<comment type="pathway">
    <text evidence="4 18">Amino-acid biosynthesis; L-leucine biosynthesis; L-leucine from 3-methyl-2-oxobutanoate: step 4/4.</text>
</comment>
<evidence type="ECO:0000256" key="7">
    <source>
        <dbReference type="ARBA" id="ARBA00022605"/>
    </source>
</evidence>
<keyword evidence="9 16" id="KW-0663">Pyridoxal phosphate</keyword>
<evidence type="ECO:0000256" key="9">
    <source>
        <dbReference type="ARBA" id="ARBA00022898"/>
    </source>
</evidence>
<evidence type="ECO:0000256" key="14">
    <source>
        <dbReference type="PIRSR" id="PIRSR006468-1"/>
    </source>
</evidence>
<evidence type="ECO:0000256" key="6">
    <source>
        <dbReference type="ARBA" id="ARBA00022576"/>
    </source>
</evidence>
<dbReference type="InterPro" id="IPR018300">
    <property type="entry name" value="Aminotrans_IV_CS"/>
</dbReference>
<organism evidence="20 21">
    <name type="scientific">Candidatus Cohnella colombiensis</name>
    <dbReference type="NCBI Taxonomy" id="3121368"/>
    <lineage>
        <taxon>Bacteria</taxon>
        <taxon>Bacillati</taxon>
        <taxon>Bacillota</taxon>
        <taxon>Bacilli</taxon>
        <taxon>Bacillales</taxon>
        <taxon>Paenibacillaceae</taxon>
        <taxon>Cohnella</taxon>
    </lineage>
</organism>
<evidence type="ECO:0000313" key="21">
    <source>
        <dbReference type="Proteomes" id="UP001178662"/>
    </source>
</evidence>
<dbReference type="AlphaFoldDB" id="A0AA95EXJ3"/>
<keyword evidence="6 17" id="KW-0032">Aminotransferase</keyword>
<dbReference type="Gene3D" id="3.30.470.10">
    <property type="match status" value="1"/>
</dbReference>
<dbReference type="EC" id="2.6.1.42" evidence="17"/>
<sequence>MGLKITVERTTAPKQKPDTSKLSFGKHFTDHMFIMEYDTGMGWHDPRIVPYQPISLDPAAKVFHYGQTVFEGMKAYKTPEGPVLMFRPFKNLQRLNRSNARLSIPSLDEDLIMEGLKQLIKIDEDWIPTAQGTSLYIRPFVISTQATLGVAPSESYYFIIILSPVGSYYEEGINPVSIYVESEYVRAVTGGVGNAKTGGNYAAGLKAQQEATEKGYSQVLWLDGVHRKYIEEVGSMNVFFKVAGKVITPALNGSILDGVTRDSVIRVLKHWNIEVEEKTISIDEIVEAHRTGALEEAFGTGTAAVISPIGELNWQGDKLTLNGGQTGPLSSRVYDFITGMQRGTIEDPLGWIVKL</sequence>